<reference evidence="2" key="1">
    <citation type="submission" date="2021-01" db="EMBL/GenBank/DDBJ databases">
        <authorList>
            <person name="Corre E."/>
            <person name="Pelletier E."/>
            <person name="Niang G."/>
            <person name="Scheremetjew M."/>
            <person name="Finn R."/>
            <person name="Kale V."/>
            <person name="Holt S."/>
            <person name="Cochrane G."/>
            <person name="Meng A."/>
            <person name="Brown T."/>
            <person name="Cohen L."/>
        </authorList>
    </citation>
    <scope>NUCLEOTIDE SEQUENCE</scope>
</reference>
<sequence length="591" mass="63056">MPSLAASSSTSSLHSVPPRFGKVTPSRPRTPNRNGVGMVSRGRPGHHQAVPAHQQKIPSAGKIKLFDGAAKDAHQTAPGEEPTSPPPQENSTERQRLGTDVSRQIPSNNGSVLTVFPGTVLDDPGPILSRGPSPKLGGSVSVPLLPLAECNLPLPPQINGKRLAPYCGDTSPLGANPAGLKRNATAPAPWSPYFRKSAPLSQGDQGGSTFVPSRPPSKGASKQRMLPEPSMSRRNSTASDNGAAGRPCGPRNPPGLVEPRSLTPGVAQGPRRCIRIRPGHSGGGPSSLTMGSLVVDARDRSSRGLSDTESECSEASHPPDSPGYAAFTDRFLRQQEGRGVARAMDIISRSIELPVTSESAHFRTHEEARALVPAGMNTSSLHSKDTAVCVRYPWNATRPQTPVRDGCIREAFNDGSDELRAGRKVPLQRTLSVRSLRAEPWASDGPTSSLTPQVYGVEDEMGKKGYGHFSEGAPGYTQKMVAKGTSEMLRYSGGSPLRPSRSVSAPPGPTWNIVTNEDGQVRRAGRESSTDSTRQQHVMPFALRDGLHTDPRFSHICSNTEKVRHEQVRASGANRARARSSTVGKALQWEQ</sequence>
<organism evidence="2">
    <name type="scientific">Noctiluca scintillans</name>
    <name type="common">Sea sparkle</name>
    <name type="synonym">Red tide dinoflagellate</name>
    <dbReference type="NCBI Taxonomy" id="2966"/>
    <lineage>
        <taxon>Eukaryota</taxon>
        <taxon>Sar</taxon>
        <taxon>Alveolata</taxon>
        <taxon>Dinophyceae</taxon>
        <taxon>Noctilucales</taxon>
        <taxon>Noctilucaceae</taxon>
        <taxon>Noctiluca</taxon>
    </lineage>
</organism>
<dbReference type="AlphaFoldDB" id="A0A7S1AQT4"/>
<evidence type="ECO:0000313" key="2">
    <source>
        <dbReference type="EMBL" id="CAD8862226.1"/>
    </source>
</evidence>
<feature type="compositionally biased region" description="Polar residues" evidence="1">
    <location>
        <begin position="101"/>
        <end position="110"/>
    </location>
</feature>
<feature type="region of interest" description="Disordered" evidence="1">
    <location>
        <begin position="190"/>
        <end position="323"/>
    </location>
</feature>
<feature type="compositionally biased region" description="Low complexity" evidence="1">
    <location>
        <begin position="1"/>
        <end position="15"/>
    </location>
</feature>
<gene>
    <name evidence="2" type="ORF">NSCI0253_LOCUS36581</name>
</gene>
<feature type="region of interest" description="Disordered" evidence="1">
    <location>
        <begin position="564"/>
        <end position="591"/>
    </location>
</feature>
<feature type="compositionally biased region" description="Low complexity" evidence="1">
    <location>
        <begin position="569"/>
        <end position="581"/>
    </location>
</feature>
<name>A0A7S1AQT4_NOCSC</name>
<feature type="compositionally biased region" description="Polar residues" evidence="1">
    <location>
        <begin position="199"/>
        <end position="211"/>
    </location>
</feature>
<feature type="region of interest" description="Disordered" evidence="1">
    <location>
        <begin position="1"/>
        <end position="110"/>
    </location>
</feature>
<evidence type="ECO:0000256" key="1">
    <source>
        <dbReference type="SAM" id="MobiDB-lite"/>
    </source>
</evidence>
<feature type="region of interest" description="Disordered" evidence="1">
    <location>
        <begin position="491"/>
        <end position="510"/>
    </location>
</feature>
<dbReference type="EMBL" id="HBFQ01051292">
    <property type="protein sequence ID" value="CAD8862226.1"/>
    <property type="molecule type" value="Transcribed_RNA"/>
</dbReference>
<protein>
    <submittedName>
        <fullName evidence="2">Uncharacterized protein</fullName>
    </submittedName>
</protein>
<accession>A0A7S1AQT4</accession>
<proteinExistence type="predicted"/>